<dbReference type="Pfam" id="PF14529">
    <property type="entry name" value="Exo_endo_phos_2"/>
    <property type="match status" value="1"/>
</dbReference>
<dbReference type="GO" id="GO:0003964">
    <property type="term" value="F:RNA-directed DNA polymerase activity"/>
    <property type="evidence" value="ECO:0007669"/>
    <property type="project" value="UniProtKB-KW"/>
</dbReference>
<organism evidence="2">
    <name type="scientific">Anopheles gambiae</name>
    <name type="common">African malaria mosquito</name>
    <dbReference type="NCBI Taxonomy" id="7165"/>
    <lineage>
        <taxon>Eukaryota</taxon>
        <taxon>Metazoa</taxon>
        <taxon>Ecdysozoa</taxon>
        <taxon>Arthropoda</taxon>
        <taxon>Hexapoda</taxon>
        <taxon>Insecta</taxon>
        <taxon>Pterygota</taxon>
        <taxon>Neoptera</taxon>
        <taxon>Endopterygota</taxon>
        <taxon>Diptera</taxon>
        <taxon>Nematocera</taxon>
        <taxon>Culicoidea</taxon>
        <taxon>Culicidae</taxon>
        <taxon>Anophelinae</taxon>
        <taxon>Anopheles</taxon>
    </lineage>
</organism>
<keyword evidence="2" id="KW-0808">Transferase</keyword>
<keyword evidence="2" id="KW-0548">Nucleotidyltransferase</keyword>
<dbReference type="VEuPathDB" id="VectorBase:AGAMI1_010439"/>
<dbReference type="Pfam" id="PF00078">
    <property type="entry name" value="RVT_1"/>
    <property type="match status" value="1"/>
</dbReference>
<protein>
    <submittedName>
        <fullName evidence="2">Reverse transcriptase</fullName>
    </submittedName>
</protein>
<dbReference type="AlphaFoldDB" id="Q868S4"/>
<reference evidence="2" key="1">
    <citation type="journal article" date="2003" name="Mol. Biol. Evol.">
        <title>Evolution of target specificity in R1 clade non-LTR retrotransposons.</title>
        <authorList>
            <person name="Kojima K.K."/>
            <person name="Fujiwara H."/>
        </authorList>
    </citation>
    <scope>NUCLEOTIDE SEQUENCE</scope>
</reference>
<dbReference type="CDD" id="cd09077">
    <property type="entry name" value="R1-I-EN"/>
    <property type="match status" value="1"/>
</dbReference>
<dbReference type="SUPFAM" id="SSF56219">
    <property type="entry name" value="DNase I-like"/>
    <property type="match status" value="1"/>
</dbReference>
<evidence type="ECO:0000313" key="2">
    <source>
        <dbReference type="EMBL" id="BAC57906.1"/>
    </source>
</evidence>
<name>Q868S4_ANOGA</name>
<dbReference type="InterPro" id="IPR000477">
    <property type="entry name" value="RT_dom"/>
</dbReference>
<dbReference type="SUPFAM" id="SSF56672">
    <property type="entry name" value="DNA/RNA polymerases"/>
    <property type="match status" value="1"/>
</dbReference>
<sequence length="973" mass="109407">MEIVQLNLNHCEEVQDMLGQLLIEEKGDVAMLSEPYRCPSGVNNWVSDSTGTAAIWASGRFPIQQIISRHGEGYVIAVINKITFCSCYAPPRWDLEKFEEMLKRISDEVYDVNPIIISGDFNAWATEWGSKSTNARGNAVLEHFSRLNLVLVNVGFCPTFVRNSRTSIIDLTFCSPALASSMNWRVSNAYTLSDHRVIRYTAGSKCHRVAQGSGFPAWKTQCFNEELFIEALRFGDFSNTSSALKLASAIANACDTSLPRRKGGPYPRRRAYWWTTEIAQCRSHCIEARRKMNRAKSSEQREDLRRLYILARSNLKRKIKASKRRCFLALCDEVENNPFGAYRTLMGKMVGQDLPRERNPTALKTIIEQLFPNHEPQTPRDISRNPDVEPVSISADEIQKAADHLKLGKAPGPDGIPIEAIKAAIKAYLEAFLSVFQNCFDTGFFPIPWKRQKLVLLPKPGKPPDDASALRPLALIDNFAKILEILILNRLVVYTEGEHGLSDRQFGFRKGRSTGEAIAAVLKKRRSALLKKRTGNRYCAIVTIDVKNAFNSANWEAIHAALSKMMIPPYLCRLLRSYLDHRVFLYDTALGIKKMSLTAGVPQGSILGPTLWNVMYNGVLTLGLPPGPEVIGFADDIALTVLGESIEEIELLTSDSVSRIESWMQQMRLEIAHKKTEFLIISSHKTVQSGSIRVGDERIESIRHLKYLGVIIDDRLSFRKHVEYACNNVFKAAISLIQIMPNIGGPKSSWRRLLADVAFSRLRYNAAIWAHVLVLKENRQLANRVHRLLAMRVVRAYKTISHVAVCVIASMVPICLILAEDSECCSFSGVSNAGLSRSSAKQLSMRKWQSEWDCSTKGRTTHALIPNIAAWTSRKHGEVNFYMTQFLSDHGCFRSYLHKYRHASSPDCPACVSIVESTEHVLFHCPRFAEERHEITVKCGTTINGTNLTELMLKNAGTWEVIANGMRSILLKL</sequence>
<dbReference type="InterPro" id="IPR036691">
    <property type="entry name" value="Endo/exonu/phosph_ase_sf"/>
</dbReference>
<dbReference type="EMBL" id="AB090815">
    <property type="protein sequence ID" value="BAC57906.1"/>
    <property type="molecule type" value="Genomic_DNA"/>
</dbReference>
<proteinExistence type="predicted"/>
<dbReference type="PANTHER" id="PTHR19446">
    <property type="entry name" value="REVERSE TRANSCRIPTASES"/>
    <property type="match status" value="1"/>
</dbReference>
<accession>Q868S4</accession>
<feature type="domain" description="Reverse transcriptase" evidence="1">
    <location>
        <begin position="438"/>
        <end position="712"/>
    </location>
</feature>
<keyword evidence="2" id="KW-0695">RNA-directed DNA polymerase</keyword>
<dbReference type="Gene3D" id="3.60.10.10">
    <property type="entry name" value="Endonuclease/exonuclease/phosphatase"/>
    <property type="match status" value="1"/>
</dbReference>
<dbReference type="InterPro" id="IPR005135">
    <property type="entry name" value="Endo/exonuclease/phosphatase"/>
</dbReference>
<evidence type="ECO:0000259" key="1">
    <source>
        <dbReference type="PROSITE" id="PS50878"/>
    </source>
</evidence>
<dbReference type="CDD" id="cd01650">
    <property type="entry name" value="RT_nLTR_like"/>
    <property type="match status" value="1"/>
</dbReference>
<dbReference type="InterPro" id="IPR043502">
    <property type="entry name" value="DNA/RNA_pol_sf"/>
</dbReference>
<dbReference type="PROSITE" id="PS50878">
    <property type="entry name" value="RT_POL"/>
    <property type="match status" value="1"/>
</dbReference>